<gene>
    <name evidence="9" type="ORF">N8I77_001816</name>
</gene>
<dbReference type="Proteomes" id="UP001265746">
    <property type="component" value="Unassembled WGS sequence"/>
</dbReference>
<feature type="transmembrane region" description="Helical" evidence="7">
    <location>
        <begin position="242"/>
        <end position="265"/>
    </location>
</feature>
<evidence type="ECO:0000256" key="5">
    <source>
        <dbReference type="ARBA" id="ARBA00038359"/>
    </source>
</evidence>
<sequence length="368" mass="40373">MSLDPLDDGPAILGATWALTALSILVISLRFYVRIEVVQGLKAHDWVMLVALLLQIANQACITEAYRWGLGKHDQYLIVDPTMPWINLLKWIYISTVPGVCASIAARISVTLLLISLFGNKIWLKRWLITTTLLVAVLGILSIAITWAQASPVEGLWNPLLPARRLDPIIQESMVYLSGSVFALTDLTYALFPILIIRKLKMPFHRRLGLCVLMAGSLFSMAACIMRIVTAHHSNLHETALGMLWAGLEQCLVIILGTAPTLPAIRQMKLGFLRSFGTSLASLVERSPWRRGHSSTPGGKGSESPRSSGDEKAAPNAVICERAPHTTVDVEAASGTFSANNRNLYDSYEVMPDEIESEPPLRSASAYC</sequence>
<feature type="transmembrane region" description="Helical" evidence="7">
    <location>
        <begin position="91"/>
        <end position="115"/>
    </location>
</feature>
<keyword evidence="3 7" id="KW-1133">Transmembrane helix</keyword>
<feature type="region of interest" description="Disordered" evidence="6">
    <location>
        <begin position="287"/>
        <end position="314"/>
    </location>
</feature>
<feature type="domain" description="Rhodopsin" evidence="8">
    <location>
        <begin position="29"/>
        <end position="263"/>
    </location>
</feature>
<feature type="transmembrane region" description="Helical" evidence="7">
    <location>
        <begin position="45"/>
        <end position="66"/>
    </location>
</feature>
<feature type="transmembrane region" description="Helical" evidence="7">
    <location>
        <begin position="12"/>
        <end position="33"/>
    </location>
</feature>
<dbReference type="InterPro" id="IPR049326">
    <property type="entry name" value="Rhodopsin_dom_fungi"/>
</dbReference>
<evidence type="ECO:0000256" key="6">
    <source>
        <dbReference type="SAM" id="MobiDB-lite"/>
    </source>
</evidence>
<name>A0AAD9SST8_PHOAM</name>
<dbReference type="PANTHER" id="PTHR33048:SF47">
    <property type="entry name" value="INTEGRAL MEMBRANE PROTEIN-RELATED"/>
    <property type="match status" value="1"/>
</dbReference>
<dbReference type="InterPro" id="IPR052337">
    <property type="entry name" value="SAT4-like"/>
</dbReference>
<evidence type="ECO:0000256" key="7">
    <source>
        <dbReference type="SAM" id="Phobius"/>
    </source>
</evidence>
<evidence type="ECO:0000256" key="4">
    <source>
        <dbReference type="ARBA" id="ARBA00023136"/>
    </source>
</evidence>
<keyword evidence="2 7" id="KW-0812">Transmembrane</keyword>
<protein>
    <recommendedName>
        <fullName evidence="8">Rhodopsin domain-containing protein</fullName>
    </recommendedName>
</protein>
<evidence type="ECO:0000313" key="9">
    <source>
        <dbReference type="EMBL" id="KAK2615037.1"/>
    </source>
</evidence>
<comment type="caution">
    <text evidence="9">The sequence shown here is derived from an EMBL/GenBank/DDBJ whole genome shotgun (WGS) entry which is preliminary data.</text>
</comment>
<dbReference type="PANTHER" id="PTHR33048">
    <property type="entry name" value="PTH11-LIKE INTEGRAL MEMBRANE PROTEIN (AFU_ORTHOLOGUE AFUA_5G11245)"/>
    <property type="match status" value="1"/>
</dbReference>
<dbReference type="EMBL" id="JAUJFL010000001">
    <property type="protein sequence ID" value="KAK2615037.1"/>
    <property type="molecule type" value="Genomic_DNA"/>
</dbReference>
<feature type="transmembrane region" description="Helical" evidence="7">
    <location>
        <begin position="127"/>
        <end position="150"/>
    </location>
</feature>
<evidence type="ECO:0000313" key="10">
    <source>
        <dbReference type="Proteomes" id="UP001265746"/>
    </source>
</evidence>
<reference evidence="9" key="1">
    <citation type="submission" date="2023-06" db="EMBL/GenBank/DDBJ databases">
        <authorList>
            <person name="Noh H."/>
        </authorList>
    </citation>
    <scope>NUCLEOTIDE SEQUENCE</scope>
    <source>
        <strain evidence="9">DUCC20226</strain>
    </source>
</reference>
<comment type="similarity">
    <text evidence="5">Belongs to the SAT4 family.</text>
</comment>
<organism evidence="9 10">
    <name type="scientific">Phomopsis amygdali</name>
    <name type="common">Fusicoccum amygdali</name>
    <dbReference type="NCBI Taxonomy" id="1214568"/>
    <lineage>
        <taxon>Eukaryota</taxon>
        <taxon>Fungi</taxon>
        <taxon>Dikarya</taxon>
        <taxon>Ascomycota</taxon>
        <taxon>Pezizomycotina</taxon>
        <taxon>Sordariomycetes</taxon>
        <taxon>Sordariomycetidae</taxon>
        <taxon>Diaporthales</taxon>
        <taxon>Diaporthaceae</taxon>
        <taxon>Diaporthe</taxon>
    </lineage>
</organism>
<dbReference type="AlphaFoldDB" id="A0AAD9SST8"/>
<comment type="subcellular location">
    <subcellularLocation>
        <location evidence="1">Membrane</location>
        <topology evidence="1">Multi-pass membrane protein</topology>
    </subcellularLocation>
</comment>
<dbReference type="Pfam" id="PF20684">
    <property type="entry name" value="Fung_rhodopsin"/>
    <property type="match status" value="1"/>
</dbReference>
<feature type="transmembrane region" description="Helical" evidence="7">
    <location>
        <begin position="174"/>
        <end position="196"/>
    </location>
</feature>
<evidence type="ECO:0000259" key="8">
    <source>
        <dbReference type="Pfam" id="PF20684"/>
    </source>
</evidence>
<accession>A0AAD9SST8</accession>
<feature type="transmembrane region" description="Helical" evidence="7">
    <location>
        <begin position="208"/>
        <end position="230"/>
    </location>
</feature>
<evidence type="ECO:0000256" key="2">
    <source>
        <dbReference type="ARBA" id="ARBA00022692"/>
    </source>
</evidence>
<keyword evidence="10" id="KW-1185">Reference proteome</keyword>
<evidence type="ECO:0000256" key="1">
    <source>
        <dbReference type="ARBA" id="ARBA00004141"/>
    </source>
</evidence>
<keyword evidence="4 7" id="KW-0472">Membrane</keyword>
<proteinExistence type="inferred from homology"/>
<dbReference type="GO" id="GO:0016020">
    <property type="term" value="C:membrane"/>
    <property type="evidence" value="ECO:0007669"/>
    <property type="project" value="UniProtKB-SubCell"/>
</dbReference>
<evidence type="ECO:0000256" key="3">
    <source>
        <dbReference type="ARBA" id="ARBA00022989"/>
    </source>
</evidence>